<accession>A0A917IDZ3</accession>
<keyword evidence="2" id="KW-0812">Transmembrane</keyword>
<dbReference type="RefSeq" id="WP_188755309.1">
    <property type="nucleotide sequence ID" value="NZ_BMJY01000003.1"/>
</dbReference>
<keyword evidence="4" id="KW-1185">Reference proteome</keyword>
<sequence length="170" mass="17961">MSSGDDEALSWDGDDDPTLAAPGSRARRGRDREDRPGDTAEPADPPSPDQPVATDPAPSHEPAPSREPAPMGNAALVSFGVIGGVYALYVVGWVLGGLRLRDRIETATGAVADMMFQGALWLAVLAPVVWFGTTVYLTRGGPLWRRFAGLVAGIVVLVPWPFVMVGVIGR</sequence>
<dbReference type="AlphaFoldDB" id="A0A917IDZ3"/>
<dbReference type="EMBL" id="BMJY01000003">
    <property type="protein sequence ID" value="GGH40002.1"/>
    <property type="molecule type" value="Genomic_DNA"/>
</dbReference>
<dbReference type="Proteomes" id="UP000657592">
    <property type="component" value="Unassembled WGS sequence"/>
</dbReference>
<protein>
    <recommendedName>
        <fullName evidence="5">DNA polymerase III subunit gamma/tau</fullName>
    </recommendedName>
</protein>
<gene>
    <name evidence="3" type="ORF">GCM10010921_11620</name>
</gene>
<evidence type="ECO:0000256" key="1">
    <source>
        <dbReference type="SAM" id="MobiDB-lite"/>
    </source>
</evidence>
<keyword evidence="2" id="KW-0472">Membrane</keyword>
<evidence type="ECO:0000313" key="4">
    <source>
        <dbReference type="Proteomes" id="UP000657592"/>
    </source>
</evidence>
<evidence type="ECO:0000256" key="2">
    <source>
        <dbReference type="SAM" id="Phobius"/>
    </source>
</evidence>
<organism evidence="3 4">
    <name type="scientific">Microbacterium album</name>
    <dbReference type="NCBI Taxonomy" id="2053191"/>
    <lineage>
        <taxon>Bacteria</taxon>
        <taxon>Bacillati</taxon>
        <taxon>Actinomycetota</taxon>
        <taxon>Actinomycetes</taxon>
        <taxon>Micrococcales</taxon>
        <taxon>Microbacteriaceae</taxon>
        <taxon>Microbacterium</taxon>
    </lineage>
</organism>
<feature type="transmembrane region" description="Helical" evidence="2">
    <location>
        <begin position="74"/>
        <end position="98"/>
    </location>
</feature>
<feature type="transmembrane region" description="Helical" evidence="2">
    <location>
        <begin position="143"/>
        <end position="168"/>
    </location>
</feature>
<name>A0A917IDZ3_9MICO</name>
<reference evidence="3" key="2">
    <citation type="submission" date="2020-09" db="EMBL/GenBank/DDBJ databases">
        <authorList>
            <person name="Sun Q."/>
            <person name="Zhou Y."/>
        </authorList>
    </citation>
    <scope>NUCLEOTIDE SEQUENCE</scope>
    <source>
        <strain evidence="3">CGMCC 1.15794</strain>
    </source>
</reference>
<evidence type="ECO:0000313" key="3">
    <source>
        <dbReference type="EMBL" id="GGH40002.1"/>
    </source>
</evidence>
<comment type="caution">
    <text evidence="3">The sequence shown here is derived from an EMBL/GenBank/DDBJ whole genome shotgun (WGS) entry which is preliminary data.</text>
</comment>
<keyword evidence="2" id="KW-1133">Transmembrane helix</keyword>
<feature type="compositionally biased region" description="Acidic residues" evidence="1">
    <location>
        <begin position="1"/>
        <end position="17"/>
    </location>
</feature>
<proteinExistence type="predicted"/>
<evidence type="ECO:0008006" key="5">
    <source>
        <dbReference type="Google" id="ProtNLM"/>
    </source>
</evidence>
<feature type="transmembrane region" description="Helical" evidence="2">
    <location>
        <begin position="119"/>
        <end position="137"/>
    </location>
</feature>
<reference evidence="3" key="1">
    <citation type="journal article" date="2014" name="Int. J. Syst. Evol. Microbiol.">
        <title>Complete genome sequence of Corynebacterium casei LMG S-19264T (=DSM 44701T), isolated from a smear-ripened cheese.</title>
        <authorList>
            <consortium name="US DOE Joint Genome Institute (JGI-PGF)"/>
            <person name="Walter F."/>
            <person name="Albersmeier A."/>
            <person name="Kalinowski J."/>
            <person name="Ruckert C."/>
        </authorList>
    </citation>
    <scope>NUCLEOTIDE SEQUENCE</scope>
    <source>
        <strain evidence="3">CGMCC 1.15794</strain>
    </source>
</reference>
<feature type="region of interest" description="Disordered" evidence="1">
    <location>
        <begin position="1"/>
        <end position="69"/>
    </location>
</feature>